<keyword evidence="4" id="KW-0805">Transcription regulation</keyword>
<dbReference type="Pfam" id="PF00382">
    <property type="entry name" value="TFIIB"/>
    <property type="match status" value="2"/>
</dbReference>
<evidence type="ECO:0000256" key="5">
    <source>
        <dbReference type="ARBA" id="ARBA00023163"/>
    </source>
</evidence>
<dbReference type="OrthoDB" id="25790at2759"/>
<keyword evidence="7" id="KW-0863">Zinc-finger</keyword>
<evidence type="ECO:0000256" key="2">
    <source>
        <dbReference type="ARBA" id="ARBA00013932"/>
    </source>
</evidence>
<evidence type="ECO:0000313" key="9">
    <source>
        <dbReference type="EMBL" id="CAF0844855.1"/>
    </source>
</evidence>
<evidence type="ECO:0000259" key="8">
    <source>
        <dbReference type="PROSITE" id="PS51134"/>
    </source>
</evidence>
<dbReference type="InterPro" id="IPR013137">
    <property type="entry name" value="Znf_TFIIB"/>
</dbReference>
<organism evidence="9 10">
    <name type="scientific">Brachionus calyciflorus</name>
    <dbReference type="NCBI Taxonomy" id="104777"/>
    <lineage>
        <taxon>Eukaryota</taxon>
        <taxon>Metazoa</taxon>
        <taxon>Spiralia</taxon>
        <taxon>Gnathifera</taxon>
        <taxon>Rotifera</taxon>
        <taxon>Eurotatoria</taxon>
        <taxon>Monogononta</taxon>
        <taxon>Pseudotrocha</taxon>
        <taxon>Ploima</taxon>
        <taxon>Brachionidae</taxon>
        <taxon>Brachionus</taxon>
    </lineage>
</organism>
<keyword evidence="10" id="KW-1185">Reference proteome</keyword>
<dbReference type="SUPFAM" id="SSF47954">
    <property type="entry name" value="Cyclin-like"/>
    <property type="match status" value="2"/>
</dbReference>
<evidence type="ECO:0000256" key="7">
    <source>
        <dbReference type="PROSITE-ProRule" id="PRU00469"/>
    </source>
</evidence>
<dbReference type="InterPro" id="IPR000812">
    <property type="entry name" value="TFIIB"/>
</dbReference>
<dbReference type="InterPro" id="IPR013150">
    <property type="entry name" value="TFIIB_cyclin"/>
</dbReference>
<dbReference type="GO" id="GO:0070897">
    <property type="term" value="P:transcription preinitiation complex assembly"/>
    <property type="evidence" value="ECO:0007669"/>
    <property type="project" value="InterPro"/>
</dbReference>
<dbReference type="AlphaFoldDB" id="A0A813W108"/>
<keyword evidence="5" id="KW-0804">Transcription</keyword>
<dbReference type="SMART" id="SM00385">
    <property type="entry name" value="CYCLIN"/>
    <property type="match status" value="2"/>
</dbReference>
<evidence type="ECO:0000256" key="6">
    <source>
        <dbReference type="ARBA" id="ARBA00031706"/>
    </source>
</evidence>
<dbReference type="PRINTS" id="PR00685">
    <property type="entry name" value="TIFACTORIIB"/>
</dbReference>
<proteinExistence type="inferred from homology"/>
<protein>
    <recommendedName>
        <fullName evidence="2">Transcription initiation factor IIB</fullName>
    </recommendedName>
    <alternativeName>
        <fullName evidence="6">General transcription factor TFIIB</fullName>
    </alternativeName>
</protein>
<evidence type="ECO:0000256" key="3">
    <source>
        <dbReference type="ARBA" id="ARBA00022737"/>
    </source>
</evidence>
<dbReference type="PANTHER" id="PTHR11618">
    <property type="entry name" value="TRANSCRIPTION INITIATION FACTOR IIB-RELATED"/>
    <property type="match status" value="1"/>
</dbReference>
<dbReference type="InterPro" id="IPR013763">
    <property type="entry name" value="Cyclin-like_dom"/>
</dbReference>
<name>A0A813W108_9BILA</name>
<dbReference type="PROSITE" id="PS51134">
    <property type="entry name" value="ZF_TFIIB"/>
    <property type="match status" value="1"/>
</dbReference>
<comment type="caution">
    <text evidence="9">The sequence shown here is derived from an EMBL/GenBank/DDBJ whole genome shotgun (WGS) entry which is preliminary data.</text>
</comment>
<dbReference type="PANTHER" id="PTHR11618:SF13">
    <property type="entry name" value="TRANSCRIPTION INITIATION FACTOR IIB"/>
    <property type="match status" value="1"/>
</dbReference>
<dbReference type="GO" id="GO:0008270">
    <property type="term" value="F:zinc ion binding"/>
    <property type="evidence" value="ECO:0007669"/>
    <property type="project" value="UniProtKB-KW"/>
</dbReference>
<dbReference type="EMBL" id="CAJNOC010001208">
    <property type="protein sequence ID" value="CAF0844855.1"/>
    <property type="molecule type" value="Genomic_DNA"/>
</dbReference>
<dbReference type="Proteomes" id="UP000663879">
    <property type="component" value="Unassembled WGS sequence"/>
</dbReference>
<keyword evidence="7" id="KW-0479">Metal-binding</keyword>
<feature type="domain" description="TFIIB-type" evidence="8">
    <location>
        <begin position="7"/>
        <end position="38"/>
    </location>
</feature>
<reference evidence="9" key="1">
    <citation type="submission" date="2021-02" db="EMBL/GenBank/DDBJ databases">
        <authorList>
            <person name="Nowell W R."/>
        </authorList>
    </citation>
    <scope>NUCLEOTIDE SEQUENCE</scope>
    <source>
        <strain evidence="9">Ploen Becks lab</strain>
    </source>
</reference>
<keyword evidence="3" id="KW-0677">Repeat</keyword>
<dbReference type="GO" id="GO:0005634">
    <property type="term" value="C:nucleus"/>
    <property type="evidence" value="ECO:0007669"/>
    <property type="project" value="TreeGrafter"/>
</dbReference>
<comment type="similarity">
    <text evidence="1">Belongs to the TFIIB family.</text>
</comment>
<evidence type="ECO:0000313" key="10">
    <source>
        <dbReference type="Proteomes" id="UP000663879"/>
    </source>
</evidence>
<dbReference type="PROSITE" id="PS00782">
    <property type="entry name" value="TFIIB"/>
    <property type="match status" value="1"/>
</dbReference>
<dbReference type="InterPro" id="IPR023486">
    <property type="entry name" value="TFIIB_CS"/>
</dbReference>
<evidence type="ECO:0000256" key="4">
    <source>
        <dbReference type="ARBA" id="ARBA00023015"/>
    </source>
</evidence>
<dbReference type="Gene3D" id="1.10.472.10">
    <property type="entry name" value="Cyclin-like"/>
    <property type="match status" value="2"/>
</dbReference>
<dbReference type="SUPFAM" id="SSF57783">
    <property type="entry name" value="Zinc beta-ribbon"/>
    <property type="match status" value="1"/>
</dbReference>
<dbReference type="InterPro" id="IPR036915">
    <property type="entry name" value="Cyclin-like_sf"/>
</dbReference>
<gene>
    <name evidence="9" type="ORF">OXX778_LOCUS8646</name>
</gene>
<dbReference type="GO" id="GO:0097550">
    <property type="term" value="C:transcription preinitiation complex"/>
    <property type="evidence" value="ECO:0007669"/>
    <property type="project" value="TreeGrafter"/>
</dbReference>
<dbReference type="Pfam" id="PF08271">
    <property type="entry name" value="Zn_Ribbon_TF"/>
    <property type="match status" value="1"/>
</dbReference>
<evidence type="ECO:0000256" key="1">
    <source>
        <dbReference type="ARBA" id="ARBA00010857"/>
    </source>
</evidence>
<accession>A0A813W108</accession>
<dbReference type="Gene3D" id="2.20.25.10">
    <property type="match status" value="1"/>
</dbReference>
<dbReference type="GO" id="GO:0017025">
    <property type="term" value="F:TBP-class protein binding"/>
    <property type="evidence" value="ECO:0007669"/>
    <property type="project" value="InterPro"/>
</dbReference>
<keyword evidence="7" id="KW-0862">Zinc</keyword>
<sequence>MKNLKEFKLNCFEHPNAFLIEDYRAGDLVCSECGLVLGDRIIDVTSEWRTFSESTDKPDMNRVGEAMDPNKETNLGTYIERVKKDNKLNLKKFENFDEKTKRLGNIQIKEIAEKLNADKSIINAARNIFENFNKLFKGRKKGLLIATCVYKACKQEAVPRTLKEISNITRFSVKEIGRCLKFIEKNSNSKQINVNLESTTTTTSPLDLVARFCSHLNLERYIVRLTEDIVKKSSCIDNLSGKRPSSIVSAAIYLATEITHCQIDIEDISRVCGSAVNTIKHIYNLMILNSNSIMPDNLNVCRALNLDMV</sequence>